<dbReference type="OrthoDB" id="411694at2759"/>
<dbReference type="AlphaFoldDB" id="A0A812NNC2"/>
<evidence type="ECO:0000313" key="3">
    <source>
        <dbReference type="Proteomes" id="UP000601435"/>
    </source>
</evidence>
<comment type="caution">
    <text evidence="2">The sequence shown here is derived from an EMBL/GenBank/DDBJ whole genome shotgun (WGS) entry which is preliminary data.</text>
</comment>
<feature type="chain" id="PRO_5032990307" evidence="1">
    <location>
        <begin position="20"/>
        <end position="244"/>
    </location>
</feature>
<evidence type="ECO:0000256" key="1">
    <source>
        <dbReference type="SAM" id="SignalP"/>
    </source>
</evidence>
<keyword evidence="3" id="KW-1185">Reference proteome</keyword>
<dbReference type="EMBL" id="CAJNJA010013597">
    <property type="protein sequence ID" value="CAE7325014.1"/>
    <property type="molecule type" value="Genomic_DNA"/>
</dbReference>
<accession>A0A812NNC2</accession>
<feature type="signal peptide" evidence="1">
    <location>
        <begin position="1"/>
        <end position="19"/>
    </location>
</feature>
<keyword evidence="1" id="KW-0732">Signal</keyword>
<name>A0A812NNC2_9DINO</name>
<evidence type="ECO:0000313" key="2">
    <source>
        <dbReference type="EMBL" id="CAE7325014.1"/>
    </source>
</evidence>
<organism evidence="2 3">
    <name type="scientific">Symbiodinium necroappetens</name>
    <dbReference type="NCBI Taxonomy" id="1628268"/>
    <lineage>
        <taxon>Eukaryota</taxon>
        <taxon>Sar</taxon>
        <taxon>Alveolata</taxon>
        <taxon>Dinophyceae</taxon>
        <taxon>Suessiales</taxon>
        <taxon>Symbiodiniaceae</taxon>
        <taxon>Symbiodinium</taxon>
    </lineage>
</organism>
<protein>
    <submittedName>
        <fullName evidence="2">NPHP3 protein</fullName>
    </submittedName>
</protein>
<proteinExistence type="predicted"/>
<reference evidence="2" key="1">
    <citation type="submission" date="2021-02" db="EMBL/GenBank/DDBJ databases">
        <authorList>
            <person name="Dougan E. K."/>
            <person name="Rhodes N."/>
            <person name="Thang M."/>
            <person name="Chan C."/>
        </authorList>
    </citation>
    <scope>NUCLEOTIDE SEQUENCE</scope>
</reference>
<sequence length="244" mass="28273">MALSMLLLLSAALTCSSLATRIVTVDEPAGNRTQQPLAGCWGRTFFGGLDGCQIFTSYDACTNRYVFDRYHNKFGACQWWGGVQCVFDYEHDMPPLLPEECDKGFIEQNIPGGYTKFYRDFCIERLCIIRQRGGWDSDEGDSDEGKGFWDQMRNFRFSYWKFVPYPEAVPGPPDRRGPWPQDYGGLRWMKHRLQGYVGWAQAIQERCPVPPAWTGVWWSQDLFADLIYSDGSDLYWSQNQCRRR</sequence>
<dbReference type="Proteomes" id="UP000601435">
    <property type="component" value="Unassembled WGS sequence"/>
</dbReference>
<gene>
    <name evidence="2" type="primary">NPHP3</name>
    <name evidence="2" type="ORF">SNEC2469_LOCUS8186</name>
</gene>